<dbReference type="PANTHER" id="PTHR37984:SF9">
    <property type="entry name" value="INTEGRASE CATALYTIC DOMAIN-CONTAINING PROTEIN"/>
    <property type="match status" value="1"/>
</dbReference>
<dbReference type="STRING" id="8078.ENSFHEP00000028597"/>
<evidence type="ECO:0000259" key="2">
    <source>
        <dbReference type="PROSITE" id="PS50994"/>
    </source>
</evidence>
<feature type="region of interest" description="Disordered" evidence="1">
    <location>
        <begin position="235"/>
        <end position="290"/>
    </location>
</feature>
<keyword evidence="4" id="KW-1185">Reference proteome</keyword>
<evidence type="ECO:0000313" key="3">
    <source>
        <dbReference type="Ensembl" id="ENSFHEP00000028597.1"/>
    </source>
</evidence>
<organism evidence="3 4">
    <name type="scientific">Fundulus heteroclitus</name>
    <name type="common">Killifish</name>
    <name type="synonym">Mummichog</name>
    <dbReference type="NCBI Taxonomy" id="8078"/>
    <lineage>
        <taxon>Eukaryota</taxon>
        <taxon>Metazoa</taxon>
        <taxon>Chordata</taxon>
        <taxon>Craniata</taxon>
        <taxon>Vertebrata</taxon>
        <taxon>Euteleostomi</taxon>
        <taxon>Actinopterygii</taxon>
        <taxon>Neopterygii</taxon>
        <taxon>Teleostei</taxon>
        <taxon>Neoteleostei</taxon>
        <taxon>Acanthomorphata</taxon>
        <taxon>Ovalentaria</taxon>
        <taxon>Atherinomorphae</taxon>
        <taxon>Cyprinodontiformes</taxon>
        <taxon>Fundulidae</taxon>
        <taxon>Fundulus</taxon>
    </lineage>
</organism>
<name>A0A3Q2QP68_FUNHE</name>
<dbReference type="AlphaFoldDB" id="A0A3Q2QP68"/>
<protein>
    <recommendedName>
        <fullName evidence="2">Integrase catalytic domain-containing protein</fullName>
    </recommendedName>
</protein>
<dbReference type="InterPro" id="IPR036397">
    <property type="entry name" value="RNaseH_sf"/>
</dbReference>
<reference evidence="3" key="2">
    <citation type="submission" date="2025-09" db="UniProtKB">
        <authorList>
            <consortium name="Ensembl"/>
        </authorList>
    </citation>
    <scope>IDENTIFICATION</scope>
</reference>
<dbReference type="Proteomes" id="UP000265000">
    <property type="component" value="Unplaced"/>
</dbReference>
<accession>A0A3Q2QP68</accession>
<evidence type="ECO:0000256" key="1">
    <source>
        <dbReference type="SAM" id="MobiDB-lite"/>
    </source>
</evidence>
<dbReference type="FunFam" id="3.30.420.10:FF:000063">
    <property type="entry name" value="Retrovirus-related Pol polyprotein from transposon 297-like Protein"/>
    <property type="match status" value="1"/>
</dbReference>
<dbReference type="GO" id="GO:0015074">
    <property type="term" value="P:DNA integration"/>
    <property type="evidence" value="ECO:0007669"/>
    <property type="project" value="InterPro"/>
</dbReference>
<feature type="compositionally biased region" description="Low complexity" evidence="1">
    <location>
        <begin position="239"/>
        <end position="253"/>
    </location>
</feature>
<dbReference type="Ensembl" id="ENSFHET00000031577.1">
    <property type="protein sequence ID" value="ENSFHEP00000028597.1"/>
    <property type="gene ID" value="ENSFHEG00000012832.1"/>
</dbReference>
<dbReference type="PANTHER" id="PTHR37984">
    <property type="entry name" value="PROTEIN CBG26694"/>
    <property type="match status" value="1"/>
</dbReference>
<evidence type="ECO:0000313" key="4">
    <source>
        <dbReference type="Proteomes" id="UP000265000"/>
    </source>
</evidence>
<proteinExistence type="predicted"/>
<feature type="domain" description="Integrase catalytic" evidence="2">
    <location>
        <begin position="1"/>
        <end position="156"/>
    </location>
</feature>
<dbReference type="InterPro" id="IPR012337">
    <property type="entry name" value="RNaseH-like_sf"/>
</dbReference>
<reference evidence="3" key="1">
    <citation type="submission" date="2025-08" db="UniProtKB">
        <authorList>
            <consortium name="Ensembl"/>
        </authorList>
    </citation>
    <scope>IDENTIFICATION</scope>
</reference>
<dbReference type="Gene3D" id="3.30.420.10">
    <property type="entry name" value="Ribonuclease H-like superfamily/Ribonuclease H"/>
    <property type="match status" value="1"/>
</dbReference>
<sequence>MIRGSHSGLPTRCRHVVTVNVDYFSRYVELALLTQTKCKDVINHLKSMFARYSIPESLMSDNGPQLSGQAFASYAKAYEFKHLTSSPKFPCSNGEAEQAVQTMKSLLKKATDPYLALLAYRATPLQNGYSPAQLLMGRCLHTTVPTYPSELQPALPDHSSLFQKEREKRMSDAANFNRRHCAKPLCSLSPGQEVWITDSKTSGSVIQRHTSPRSYLVDAPHGVVRRNRLHLIPLQSPAQDEGGQQQPEPLPVLEQDHAPPALGSPVPSPEVSTPRTRSGRVIKQPTRLNL</sequence>
<dbReference type="Pfam" id="PF00665">
    <property type="entry name" value="rve"/>
    <property type="match status" value="1"/>
</dbReference>
<dbReference type="GO" id="GO:0003676">
    <property type="term" value="F:nucleic acid binding"/>
    <property type="evidence" value="ECO:0007669"/>
    <property type="project" value="InterPro"/>
</dbReference>
<dbReference type="GeneTree" id="ENSGT00490000044642"/>
<dbReference type="SUPFAM" id="SSF53098">
    <property type="entry name" value="Ribonuclease H-like"/>
    <property type="match status" value="1"/>
</dbReference>
<dbReference type="PROSITE" id="PS50994">
    <property type="entry name" value="INTEGRASE"/>
    <property type="match status" value="1"/>
</dbReference>
<dbReference type="InterPro" id="IPR050951">
    <property type="entry name" value="Retrovirus_Pol_polyprotein"/>
</dbReference>
<dbReference type="InterPro" id="IPR001584">
    <property type="entry name" value="Integrase_cat-core"/>
</dbReference>